<keyword evidence="2" id="KW-1185">Reference proteome</keyword>
<name>A0A239C6H8_9RHOB</name>
<organism evidence="1 2">
    <name type="scientific">Tropicimonas sediminicola</name>
    <dbReference type="NCBI Taxonomy" id="1031541"/>
    <lineage>
        <taxon>Bacteria</taxon>
        <taxon>Pseudomonadati</taxon>
        <taxon>Pseudomonadota</taxon>
        <taxon>Alphaproteobacteria</taxon>
        <taxon>Rhodobacterales</taxon>
        <taxon>Roseobacteraceae</taxon>
        <taxon>Tropicimonas</taxon>
    </lineage>
</organism>
<sequence>MPCPFRIHEDLHLLRVRYEGNVTLEEHRALETNIIAEPAFRVDLMRLSDCSRLTETDLGLTDFMPFLDRLQARVAGVEGRIRWAILAPSDLSYGMAHMWRSLLESSPTFDVRIFSDVEELLEFLDLDRPGMAEMLELDHGPTSA</sequence>
<reference evidence="1 2" key="1">
    <citation type="submission" date="2017-06" db="EMBL/GenBank/DDBJ databases">
        <authorList>
            <person name="Kim H.J."/>
            <person name="Triplett B.A."/>
        </authorList>
    </citation>
    <scope>NUCLEOTIDE SEQUENCE [LARGE SCALE GENOMIC DNA]</scope>
    <source>
        <strain evidence="1 2">DSM 29339</strain>
    </source>
</reference>
<evidence type="ECO:0000313" key="1">
    <source>
        <dbReference type="EMBL" id="SNS15875.1"/>
    </source>
</evidence>
<dbReference type="EMBL" id="FZOY01000001">
    <property type="protein sequence ID" value="SNS15875.1"/>
    <property type="molecule type" value="Genomic_DNA"/>
</dbReference>
<dbReference type="RefSeq" id="WP_141134798.1">
    <property type="nucleotide sequence ID" value="NZ_FZOY01000001.1"/>
</dbReference>
<gene>
    <name evidence="1" type="ORF">SAMN05421757_101122</name>
</gene>
<accession>A0A239C6H8</accession>
<dbReference type="OrthoDB" id="7877306at2"/>
<dbReference type="AlphaFoldDB" id="A0A239C6H8"/>
<evidence type="ECO:0000313" key="2">
    <source>
        <dbReference type="Proteomes" id="UP000198426"/>
    </source>
</evidence>
<proteinExistence type="predicted"/>
<protein>
    <recommendedName>
        <fullName evidence="3">SpoIIAA-like</fullName>
    </recommendedName>
</protein>
<evidence type="ECO:0008006" key="3">
    <source>
        <dbReference type="Google" id="ProtNLM"/>
    </source>
</evidence>
<dbReference type="Proteomes" id="UP000198426">
    <property type="component" value="Unassembled WGS sequence"/>
</dbReference>